<protein>
    <submittedName>
        <fullName evidence="2">Uncharacterized protein</fullName>
    </submittedName>
</protein>
<evidence type="ECO:0000256" key="1">
    <source>
        <dbReference type="SAM" id="MobiDB-lite"/>
    </source>
</evidence>
<evidence type="ECO:0000313" key="4">
    <source>
        <dbReference type="Proteomes" id="UP000268652"/>
    </source>
</evidence>
<dbReference type="Proteomes" id="UP000268652">
    <property type="component" value="Unassembled WGS sequence"/>
</dbReference>
<gene>
    <name evidence="3" type="ORF">D7318_15605</name>
    <name evidence="2" type="ORF">D7319_14650</name>
</gene>
<name>A0A3A9W6Y6_9ACTN</name>
<reference evidence="4 5" key="1">
    <citation type="submission" date="2018-09" db="EMBL/GenBank/DDBJ databases">
        <title>Streptomyces sp. nov. DS1-2, an endophytic actinomycete isolated from roots of Dendrobium scabrilingue.</title>
        <authorList>
            <person name="Kuncharoen N."/>
            <person name="Kudo T."/>
            <person name="Ohkuma M."/>
            <person name="Yuki M."/>
            <person name="Tanasupawat S."/>
        </authorList>
    </citation>
    <scope>NUCLEOTIDE SEQUENCE [LARGE SCALE GENOMIC DNA]</scope>
    <source>
        <strain evidence="2 5">AZ1-7</strain>
        <strain evidence="3 4">DS1-2</strain>
    </source>
</reference>
<evidence type="ECO:0000313" key="3">
    <source>
        <dbReference type="EMBL" id="RKN21788.1"/>
    </source>
</evidence>
<sequence>MRDRIAEVCRDFPAIRALLTAHGDLAPLDALLDALREQADPARPLERLDGAVREAEIARSPYKDTGAPSHHGPTVPAGWSELPVQGRRAEAVFLCPAGACSRSWLPAAHDTAPPVCSATGAPLRWERI</sequence>
<feature type="region of interest" description="Disordered" evidence="1">
    <location>
        <begin position="59"/>
        <end position="80"/>
    </location>
</feature>
<keyword evidence="4" id="KW-1185">Reference proteome</keyword>
<dbReference type="AlphaFoldDB" id="A0A3A9W6Y6"/>
<dbReference type="EMBL" id="RBDX01000010">
    <property type="protein sequence ID" value="RKN08630.1"/>
    <property type="molecule type" value="Genomic_DNA"/>
</dbReference>
<accession>A0A3A9W6Y6</accession>
<organism evidence="2 5">
    <name type="scientific">Streptomyces radicis</name>
    <dbReference type="NCBI Taxonomy" id="1750517"/>
    <lineage>
        <taxon>Bacteria</taxon>
        <taxon>Bacillati</taxon>
        <taxon>Actinomycetota</taxon>
        <taxon>Actinomycetes</taxon>
        <taxon>Kitasatosporales</taxon>
        <taxon>Streptomycetaceae</taxon>
        <taxon>Streptomyces</taxon>
    </lineage>
</organism>
<evidence type="ECO:0000313" key="2">
    <source>
        <dbReference type="EMBL" id="RKN08630.1"/>
    </source>
</evidence>
<evidence type="ECO:0000313" key="5">
    <source>
        <dbReference type="Proteomes" id="UP000275024"/>
    </source>
</evidence>
<comment type="caution">
    <text evidence="2">The sequence shown here is derived from an EMBL/GenBank/DDBJ whole genome shotgun (WGS) entry which is preliminary data.</text>
</comment>
<dbReference type="EMBL" id="RBDY01000010">
    <property type="protein sequence ID" value="RKN21788.1"/>
    <property type="molecule type" value="Genomic_DNA"/>
</dbReference>
<proteinExistence type="predicted"/>
<dbReference type="Proteomes" id="UP000275024">
    <property type="component" value="Unassembled WGS sequence"/>
</dbReference>